<evidence type="ECO:0000313" key="10">
    <source>
        <dbReference type="EMBL" id="TDX24703.1"/>
    </source>
</evidence>
<comment type="function">
    <text evidence="7">Mechanosensitive channel that participates in the regulation of osmotic pressure changes within the cell, opening in response to stretch forces in the membrane lipid bilayer, without the need for other proteins. Contributes to normal resistance to hypoosmotic shock. Forms an ion channel of 1.0 nanosiemens conductance with a slight preference for anions.</text>
</comment>
<comment type="similarity">
    <text evidence="2 7">Belongs to the MscS (TC 1.A.23) family.</text>
</comment>
<dbReference type="AlphaFoldDB" id="A0A4V3GSZ1"/>
<evidence type="ECO:0000256" key="2">
    <source>
        <dbReference type="ARBA" id="ARBA00008017"/>
    </source>
</evidence>
<dbReference type="InterPro" id="IPR010920">
    <property type="entry name" value="LSM_dom_sf"/>
</dbReference>
<organism evidence="10 11">
    <name type="scientific">Rhodovulum visakhapatnamense</name>
    <dbReference type="NCBI Taxonomy" id="364297"/>
    <lineage>
        <taxon>Bacteria</taxon>
        <taxon>Pseudomonadati</taxon>
        <taxon>Pseudomonadota</taxon>
        <taxon>Alphaproteobacteria</taxon>
        <taxon>Rhodobacterales</taxon>
        <taxon>Paracoccaceae</taxon>
        <taxon>Rhodovulum</taxon>
    </lineage>
</organism>
<accession>A0A4V3GSZ1</accession>
<dbReference type="RefSeq" id="WP_134078932.1">
    <property type="nucleotide sequence ID" value="NZ_SOEB01000022.1"/>
</dbReference>
<dbReference type="Pfam" id="PF00924">
    <property type="entry name" value="MS_channel_2nd"/>
    <property type="match status" value="1"/>
</dbReference>
<dbReference type="InterPro" id="IPR023408">
    <property type="entry name" value="MscS_beta-dom_sf"/>
</dbReference>
<reference evidence="10 11" key="1">
    <citation type="submission" date="2019-03" db="EMBL/GenBank/DDBJ databases">
        <title>Genomic Encyclopedia of Type Strains, Phase IV (KMG-IV): sequencing the most valuable type-strain genomes for metagenomic binning, comparative biology and taxonomic classification.</title>
        <authorList>
            <person name="Goeker M."/>
        </authorList>
    </citation>
    <scope>NUCLEOTIDE SEQUENCE [LARGE SCALE GENOMIC DNA]</scope>
    <source>
        <strain evidence="10 11">JA181</strain>
    </source>
</reference>
<keyword evidence="5 7" id="KW-1133">Transmembrane helix</keyword>
<keyword evidence="6 7" id="KW-0472">Membrane</keyword>
<comment type="subunit">
    <text evidence="7">Homoheptamer.</text>
</comment>
<keyword evidence="7" id="KW-0813">Transport</keyword>
<keyword evidence="7" id="KW-0997">Cell inner membrane</keyword>
<dbReference type="InterPro" id="IPR049278">
    <property type="entry name" value="MS_channel_C"/>
</dbReference>
<dbReference type="Proteomes" id="UP000295484">
    <property type="component" value="Unassembled WGS sequence"/>
</dbReference>
<evidence type="ECO:0000259" key="9">
    <source>
        <dbReference type="Pfam" id="PF21082"/>
    </source>
</evidence>
<comment type="caution">
    <text evidence="10">The sequence shown here is derived from an EMBL/GenBank/DDBJ whole genome shotgun (WGS) entry which is preliminary data.</text>
</comment>
<dbReference type="Gene3D" id="2.30.30.60">
    <property type="match status" value="1"/>
</dbReference>
<name>A0A4V3GSZ1_9RHOB</name>
<dbReference type="PANTHER" id="PTHR30221">
    <property type="entry name" value="SMALL-CONDUCTANCE MECHANOSENSITIVE CHANNEL"/>
    <property type="match status" value="1"/>
</dbReference>
<keyword evidence="4 7" id="KW-0812">Transmembrane</keyword>
<keyword evidence="7" id="KW-0407">Ion channel</keyword>
<dbReference type="PANTHER" id="PTHR30221:SF1">
    <property type="entry name" value="SMALL-CONDUCTANCE MECHANOSENSITIVE CHANNEL"/>
    <property type="match status" value="1"/>
</dbReference>
<feature type="domain" description="Mechanosensitive ion channel MscS" evidence="8">
    <location>
        <begin position="121"/>
        <end position="188"/>
    </location>
</feature>
<evidence type="ECO:0000256" key="6">
    <source>
        <dbReference type="ARBA" id="ARBA00023136"/>
    </source>
</evidence>
<proteinExistence type="inferred from homology"/>
<keyword evidence="3" id="KW-1003">Cell membrane</keyword>
<protein>
    <recommendedName>
        <fullName evidence="7">Small-conductance mechanosensitive channel</fullName>
    </recommendedName>
</protein>
<evidence type="ECO:0000256" key="1">
    <source>
        <dbReference type="ARBA" id="ARBA00004651"/>
    </source>
</evidence>
<dbReference type="GO" id="GO:0005886">
    <property type="term" value="C:plasma membrane"/>
    <property type="evidence" value="ECO:0007669"/>
    <property type="project" value="UniProtKB-SubCell"/>
</dbReference>
<dbReference type="InterPro" id="IPR045275">
    <property type="entry name" value="MscS_archaea/bacteria_type"/>
</dbReference>
<comment type="subcellular location">
    <subcellularLocation>
        <location evidence="7">Cell inner membrane</location>
        <topology evidence="7">Multi-pass membrane protein</topology>
    </subcellularLocation>
    <subcellularLocation>
        <location evidence="1">Cell membrane</location>
        <topology evidence="1">Multi-pass membrane protein</topology>
    </subcellularLocation>
</comment>
<feature type="domain" description="Mechanosensitive ion channel MscS C-terminal" evidence="9">
    <location>
        <begin position="202"/>
        <end position="277"/>
    </location>
</feature>
<sequence length="315" mass="34967">MRLLIHLRRLIWPSVLLLVSAGLVIFDQDVEPRVGLSLRLPGGVVGCLAAAWLGSRLFGLFADRRRRDKRPYPRLFRDLVAVLLFFAAIVASAALLLEQGLLGALAGSSLILAVLGFAIRNVVADTLSGIPLGVEAPYRIGDWVDIEQVARGKVIEIGWRTTRVLTLDSTYMILPNSQIARRRIINYSAPKPQYRAQLSLKLAHEVPVDAAKEMILKAVGEARLIQTEPAPDVRVQELGSDGNSYAVRFWLSRFERDVDCRDELLSLIDRAMRKAKVPTPRMQIEMNRPRGKAMLPVDHETEVARIFGNPPAGAV</sequence>
<evidence type="ECO:0000256" key="4">
    <source>
        <dbReference type="ARBA" id="ARBA00022692"/>
    </source>
</evidence>
<dbReference type="InterPro" id="IPR011066">
    <property type="entry name" value="MscS_channel_C_sf"/>
</dbReference>
<gene>
    <name evidence="10" type="ORF">EV657_12223</name>
</gene>
<evidence type="ECO:0000313" key="11">
    <source>
        <dbReference type="Proteomes" id="UP000295484"/>
    </source>
</evidence>
<dbReference type="EMBL" id="SOEB01000022">
    <property type="protein sequence ID" value="TDX24703.1"/>
    <property type="molecule type" value="Genomic_DNA"/>
</dbReference>
<evidence type="ECO:0000256" key="5">
    <source>
        <dbReference type="ARBA" id="ARBA00022989"/>
    </source>
</evidence>
<dbReference type="InterPro" id="IPR006685">
    <property type="entry name" value="MscS_channel_2nd"/>
</dbReference>
<evidence type="ECO:0000259" key="8">
    <source>
        <dbReference type="Pfam" id="PF00924"/>
    </source>
</evidence>
<keyword evidence="7" id="KW-0406">Ion transport</keyword>
<feature type="transmembrane region" description="Helical" evidence="7">
    <location>
        <begin position="36"/>
        <end position="54"/>
    </location>
</feature>
<evidence type="ECO:0000256" key="3">
    <source>
        <dbReference type="ARBA" id="ARBA00022475"/>
    </source>
</evidence>
<evidence type="ECO:0000256" key="7">
    <source>
        <dbReference type="RuleBase" id="RU369025"/>
    </source>
</evidence>
<feature type="transmembrane region" description="Helical" evidence="7">
    <location>
        <begin position="75"/>
        <end position="95"/>
    </location>
</feature>
<dbReference type="GO" id="GO:0008381">
    <property type="term" value="F:mechanosensitive monoatomic ion channel activity"/>
    <property type="evidence" value="ECO:0007669"/>
    <property type="project" value="InterPro"/>
</dbReference>
<dbReference type="SUPFAM" id="SSF82689">
    <property type="entry name" value="Mechanosensitive channel protein MscS (YggB), C-terminal domain"/>
    <property type="match status" value="1"/>
</dbReference>
<dbReference type="Gene3D" id="3.30.70.100">
    <property type="match status" value="1"/>
</dbReference>
<dbReference type="Gene3D" id="1.10.287.1260">
    <property type="match status" value="1"/>
</dbReference>
<feature type="transmembrane region" description="Helical" evidence="7">
    <location>
        <begin position="101"/>
        <end position="119"/>
    </location>
</feature>
<dbReference type="Pfam" id="PF21082">
    <property type="entry name" value="MS_channel_3rd"/>
    <property type="match status" value="1"/>
</dbReference>
<dbReference type="SUPFAM" id="SSF50182">
    <property type="entry name" value="Sm-like ribonucleoproteins"/>
    <property type="match status" value="1"/>
</dbReference>
<comment type="caution">
    <text evidence="7">Lacks conserved residue(s) required for the propagation of feature annotation.</text>
</comment>